<dbReference type="InterPro" id="IPR032710">
    <property type="entry name" value="NTF2-like_dom_sf"/>
</dbReference>
<dbReference type="SUPFAM" id="SSF54427">
    <property type="entry name" value="NTF2-like"/>
    <property type="match status" value="1"/>
</dbReference>
<gene>
    <name evidence="2" type="ORF">HNR65_002589</name>
</gene>
<dbReference type="Pfam" id="PF12680">
    <property type="entry name" value="SnoaL_2"/>
    <property type="match status" value="1"/>
</dbReference>
<evidence type="ECO:0000313" key="3">
    <source>
        <dbReference type="Proteomes" id="UP000525298"/>
    </source>
</evidence>
<dbReference type="InterPro" id="IPR037401">
    <property type="entry name" value="SnoaL-like"/>
</dbReference>
<sequence length="138" mass="16327">MTFSRQALVEAMEKWNSAWNAHDLEGVMELFHDDIFFENWTGGKVSDKSALRKAWQSWFENHGGFRFLSEDLFVDEQDQKVLYRWTLEWPSPEKGYEGKPEKRRGVDVIHFKDGKIIEKLTYCKTRIEINGQRHSLTA</sequence>
<dbReference type="EMBL" id="JACDUS010000008">
    <property type="protein sequence ID" value="MBA2882247.1"/>
    <property type="molecule type" value="Genomic_DNA"/>
</dbReference>
<feature type="domain" description="SnoaL-like" evidence="1">
    <location>
        <begin position="13"/>
        <end position="118"/>
    </location>
</feature>
<accession>A0A7W0CAN3</accession>
<keyword evidence="2" id="KW-0413">Isomerase</keyword>
<reference evidence="2 3" key="1">
    <citation type="submission" date="2020-07" db="EMBL/GenBank/DDBJ databases">
        <title>Genomic Encyclopedia of Type Strains, Phase IV (KMG-IV): sequencing the most valuable type-strain genomes for metagenomic binning, comparative biology and taxonomic classification.</title>
        <authorList>
            <person name="Goeker M."/>
        </authorList>
    </citation>
    <scope>NUCLEOTIDE SEQUENCE [LARGE SCALE GENOMIC DNA]</scope>
    <source>
        <strain evidence="2 3">DSM 17721</strain>
    </source>
</reference>
<evidence type="ECO:0000313" key="2">
    <source>
        <dbReference type="EMBL" id="MBA2882247.1"/>
    </source>
</evidence>
<proteinExistence type="predicted"/>
<keyword evidence="3" id="KW-1185">Reference proteome</keyword>
<dbReference type="Gene3D" id="3.10.450.50">
    <property type="match status" value="1"/>
</dbReference>
<evidence type="ECO:0000259" key="1">
    <source>
        <dbReference type="Pfam" id="PF12680"/>
    </source>
</evidence>
<dbReference type="GO" id="GO:0016853">
    <property type="term" value="F:isomerase activity"/>
    <property type="evidence" value="ECO:0007669"/>
    <property type="project" value="UniProtKB-KW"/>
</dbReference>
<dbReference type="RefSeq" id="WP_181551892.1">
    <property type="nucleotide sequence ID" value="NZ_JACDUS010000008.1"/>
</dbReference>
<comment type="caution">
    <text evidence="2">The sequence shown here is derived from an EMBL/GenBank/DDBJ whole genome shotgun (WGS) entry which is preliminary data.</text>
</comment>
<dbReference type="AlphaFoldDB" id="A0A7W0CAN3"/>
<name>A0A7W0CAN3_9BACT</name>
<organism evidence="2 3">
    <name type="scientific">Desulfosalsimonas propionicica</name>
    <dbReference type="NCBI Taxonomy" id="332175"/>
    <lineage>
        <taxon>Bacteria</taxon>
        <taxon>Pseudomonadati</taxon>
        <taxon>Thermodesulfobacteriota</taxon>
        <taxon>Desulfobacteria</taxon>
        <taxon>Desulfobacterales</taxon>
        <taxon>Desulfosalsimonadaceae</taxon>
        <taxon>Desulfosalsimonas</taxon>
    </lineage>
</organism>
<dbReference type="Proteomes" id="UP000525298">
    <property type="component" value="Unassembled WGS sequence"/>
</dbReference>
<protein>
    <submittedName>
        <fullName evidence="2">Ketosteroid isomerase-like protein</fullName>
    </submittedName>
</protein>